<gene>
    <name evidence="1" type="ORF">FHU29_001794</name>
</gene>
<dbReference type="InterPro" id="IPR021373">
    <property type="entry name" value="DUF2993"/>
</dbReference>
<dbReference type="Pfam" id="PF11209">
    <property type="entry name" value="LmeA"/>
    <property type="match status" value="1"/>
</dbReference>
<dbReference type="Proteomes" id="UP000567922">
    <property type="component" value="Unassembled WGS sequence"/>
</dbReference>
<evidence type="ECO:0000313" key="2">
    <source>
        <dbReference type="Proteomes" id="UP000567922"/>
    </source>
</evidence>
<evidence type="ECO:0000313" key="1">
    <source>
        <dbReference type="EMBL" id="MBB3037345.1"/>
    </source>
</evidence>
<keyword evidence="2" id="KW-1185">Reference proteome</keyword>
<comment type="caution">
    <text evidence="1">The sequence shown here is derived from an EMBL/GenBank/DDBJ whole genome shotgun (WGS) entry which is preliminary data.</text>
</comment>
<accession>A0A839RKX8</accession>
<proteinExistence type="predicted"/>
<evidence type="ECO:0008006" key="3">
    <source>
        <dbReference type="Google" id="ProtNLM"/>
    </source>
</evidence>
<name>A0A839RKX8_9ACTN</name>
<dbReference type="RefSeq" id="WP_183377521.1">
    <property type="nucleotide sequence ID" value="NZ_BDDI01000012.1"/>
</dbReference>
<protein>
    <recommendedName>
        <fullName evidence="3">DUF2993 domain-containing protein</fullName>
    </recommendedName>
</protein>
<organism evidence="1 2">
    <name type="scientific">Hoyosella altamirensis</name>
    <dbReference type="NCBI Taxonomy" id="616997"/>
    <lineage>
        <taxon>Bacteria</taxon>
        <taxon>Bacillati</taxon>
        <taxon>Actinomycetota</taxon>
        <taxon>Actinomycetes</taxon>
        <taxon>Mycobacteriales</taxon>
        <taxon>Hoyosellaceae</taxon>
        <taxon>Hoyosella</taxon>
    </lineage>
</organism>
<dbReference type="AlphaFoldDB" id="A0A839RKX8"/>
<reference evidence="1 2" key="1">
    <citation type="submission" date="2020-08" db="EMBL/GenBank/DDBJ databases">
        <title>Sequencing the genomes of 1000 actinobacteria strains.</title>
        <authorList>
            <person name="Klenk H.-P."/>
        </authorList>
    </citation>
    <scope>NUCLEOTIDE SEQUENCE [LARGE SCALE GENOMIC DNA]</scope>
    <source>
        <strain evidence="1 2">DSM 45258</strain>
    </source>
</reference>
<sequence length="265" mass="28991">MRKLIIGSLGVVVVLVLAELGTAAYTEHRISRALRASAELSADPDVVIHGFPFLLQAARGEFHGIEIRADRVETDIAGRVTIEANLEDVTLEPEAWYVRRTDALHARELEGRIVMHQIELGEFFDIPDLRITPLPTGVIDAFGTATPTTIARFRPVLLTASFPDLGITEAVNVEARLRLAGTQLHIDPLRYYTGRDGSWENPVPEELHEEVLRSFSITIDVQEVPFGLAPAVAFPQGGRLVVEGSGENVSLELLKRNAFGEGGGQ</sequence>
<dbReference type="EMBL" id="JACHWS010000002">
    <property type="protein sequence ID" value="MBB3037345.1"/>
    <property type="molecule type" value="Genomic_DNA"/>
</dbReference>